<dbReference type="NCBIfam" id="TIGR01484">
    <property type="entry name" value="HAD-SF-IIB"/>
    <property type="match status" value="1"/>
</dbReference>
<proteinExistence type="predicted"/>
<gene>
    <name evidence="1" type="primary">yidA</name>
    <name evidence="3" type="ORF">C6Y08_07015</name>
    <name evidence="5" type="ORF">D6U17_09585</name>
    <name evidence="4" type="ORF">D6U18_06630</name>
    <name evidence="1" type="ORF">OOJ94_11275</name>
    <name evidence="2" type="ORF">RI555_14500</name>
</gene>
<dbReference type="EMBL" id="JAPEQV010000013">
    <property type="protein sequence ID" value="MDF2313404.1"/>
    <property type="molecule type" value="Genomic_DNA"/>
</dbReference>
<dbReference type="GO" id="GO:0005829">
    <property type="term" value="C:cytosol"/>
    <property type="evidence" value="ECO:0007669"/>
    <property type="project" value="TreeGrafter"/>
</dbReference>
<dbReference type="Pfam" id="PF08282">
    <property type="entry name" value="Hydrolase_3"/>
    <property type="match status" value="1"/>
</dbReference>
<evidence type="ECO:0000313" key="4">
    <source>
        <dbReference type="EMBL" id="RMW48959.1"/>
    </source>
</evidence>
<dbReference type="CDD" id="cd07516">
    <property type="entry name" value="HAD_Pase"/>
    <property type="match status" value="1"/>
</dbReference>
<dbReference type="InterPro" id="IPR006379">
    <property type="entry name" value="HAD-SF_hydro_IIB"/>
</dbReference>
<keyword evidence="5" id="KW-0378">Hydrolase</keyword>
<comment type="caution">
    <text evidence="5">The sequence shown here is derived from an EMBL/GenBank/DDBJ whole genome shotgun (WGS) entry which is preliminary data.</text>
</comment>
<evidence type="ECO:0000313" key="7">
    <source>
        <dbReference type="Proteomes" id="UP000276249"/>
    </source>
</evidence>
<sequence length="270" mass="29829">MSVKLIAIDMDGTLLNEHSELNPATIQAVRDANAQGIKVVICTGRPLSGVTPFLQQLGIAGEHNYVITFNGSMVQTIPGKIITGLTLSHNDYIDIETLSRKLNVHCHVESEDHIYTANRNISPYTVGESSLVNMPIRYRTPEEMRPDLPIVKCMFIDHQPLLDAAIKALPADFSERFTIVRSEAYFLEFMNPEASKGNALRTLADHLHLTADEVMAIGDQGNDLSMLEYATHSVAMGNAIDEAKQIARYETKTNVEDGVAHAIRTWALAE</sequence>
<dbReference type="Proteomes" id="UP000281061">
    <property type="component" value="Unassembled WGS sequence"/>
</dbReference>
<dbReference type="SUPFAM" id="SSF56784">
    <property type="entry name" value="HAD-like"/>
    <property type="match status" value="1"/>
</dbReference>
<evidence type="ECO:0000313" key="2">
    <source>
        <dbReference type="EMBL" id="MDT7040154.1"/>
    </source>
</evidence>
<dbReference type="EMBL" id="JAVLAO010000001">
    <property type="protein sequence ID" value="MDT7040154.1"/>
    <property type="molecule type" value="Genomic_DNA"/>
</dbReference>
<accession>A0A241RNA5</accession>
<evidence type="ECO:0000313" key="8">
    <source>
        <dbReference type="Proteomes" id="UP000281061"/>
    </source>
</evidence>
<protein>
    <submittedName>
        <fullName evidence="3">Cof-type HAD-IIB family hydrolase</fullName>
    </submittedName>
    <submittedName>
        <fullName evidence="5">Sugar-phosphatase</fullName>
        <ecNumber evidence="5">3.1.3.23</ecNumber>
    </submittedName>
</protein>
<dbReference type="SFLD" id="SFLDG01140">
    <property type="entry name" value="C2.B:_Phosphomannomutase_and_P"/>
    <property type="match status" value="1"/>
</dbReference>
<dbReference type="InterPro" id="IPR023214">
    <property type="entry name" value="HAD_sf"/>
</dbReference>
<dbReference type="EC" id="3.1.3.23" evidence="5"/>
<reference evidence="1" key="3">
    <citation type="submission" date="2022-11" db="EMBL/GenBank/DDBJ databases">
        <authorList>
            <person name="Wang Z."/>
        </authorList>
    </citation>
    <scope>NUCLEOTIDE SEQUENCE</scope>
    <source>
        <strain evidence="1">P2000</strain>
    </source>
</reference>
<dbReference type="PROSITE" id="PS01228">
    <property type="entry name" value="COF_1"/>
    <property type="match status" value="1"/>
</dbReference>
<dbReference type="Proteomes" id="UP001151834">
    <property type="component" value="Unassembled WGS sequence"/>
</dbReference>
<keyword evidence="6" id="KW-1185">Reference proteome</keyword>
<reference evidence="1" key="4">
    <citation type="journal article" date="2023" name="Front Nutr">
        <title>Lactiplantibacillus pentosus P2020 protects the hyperuricemia and renal inflammation in mice.</title>
        <authorList>
            <person name="Wang Z."/>
            <person name="Song L."/>
            <person name="Li X."/>
            <person name="Xiao Y."/>
            <person name="Huang Y."/>
            <person name="Zhang Y."/>
            <person name="Li J."/>
            <person name="Li M."/>
            <person name="Ren Z."/>
        </authorList>
    </citation>
    <scope>NUCLEOTIDE SEQUENCE</scope>
    <source>
        <strain evidence="1">P2000</strain>
    </source>
</reference>
<dbReference type="OrthoDB" id="9790031at2"/>
<evidence type="ECO:0000313" key="3">
    <source>
        <dbReference type="EMBL" id="PRO95009.1"/>
    </source>
</evidence>
<dbReference type="PANTHER" id="PTHR10000:SF8">
    <property type="entry name" value="HAD SUPERFAMILY HYDROLASE-LIKE, TYPE 3"/>
    <property type="match status" value="1"/>
</dbReference>
<dbReference type="Gene3D" id="3.30.1240.10">
    <property type="match status" value="1"/>
</dbReference>
<dbReference type="PANTHER" id="PTHR10000">
    <property type="entry name" value="PHOSPHOSERINE PHOSPHATASE"/>
    <property type="match status" value="1"/>
</dbReference>
<dbReference type="PROSITE" id="PS01229">
    <property type="entry name" value="COF_2"/>
    <property type="match status" value="1"/>
</dbReference>
<dbReference type="RefSeq" id="WP_050337736.1">
    <property type="nucleotide sequence ID" value="NZ_BJZC01000085.1"/>
</dbReference>
<dbReference type="SFLD" id="SFLDG01144">
    <property type="entry name" value="C2.B.4:_PGP_Like"/>
    <property type="match status" value="1"/>
</dbReference>
<evidence type="ECO:0000313" key="6">
    <source>
        <dbReference type="Proteomes" id="UP000238378"/>
    </source>
</evidence>
<dbReference type="Proteomes" id="UP001263852">
    <property type="component" value="Unassembled WGS sequence"/>
</dbReference>
<evidence type="ECO:0000313" key="5">
    <source>
        <dbReference type="EMBL" id="RMW54175.1"/>
    </source>
</evidence>
<reference evidence="7 8" key="2">
    <citation type="submission" date="2018-10" db="EMBL/GenBank/DDBJ databases">
        <title>Genome sequences of five Lactobacillus pentosus strains isolated from brines of traditionally fermented spanish-style green table olives and differences between them.</title>
        <authorList>
            <person name="Jimenez Diaz R."/>
        </authorList>
    </citation>
    <scope>NUCLEOTIDE SEQUENCE [LARGE SCALE GENOMIC DNA]</scope>
    <source>
        <strain evidence="4 7">IG10</strain>
        <strain evidence="5 8">IG8</strain>
    </source>
</reference>
<dbReference type="GO" id="GO:0050308">
    <property type="term" value="F:sugar-phosphatase activity"/>
    <property type="evidence" value="ECO:0007669"/>
    <property type="project" value="UniProtKB-EC"/>
</dbReference>
<dbReference type="InterPro" id="IPR000150">
    <property type="entry name" value="Cof"/>
</dbReference>
<dbReference type="Gene3D" id="3.40.50.1000">
    <property type="entry name" value="HAD superfamily/HAD-like"/>
    <property type="match status" value="1"/>
</dbReference>
<dbReference type="EMBL" id="RDCL01000060">
    <property type="protein sequence ID" value="RMW54175.1"/>
    <property type="molecule type" value="Genomic_DNA"/>
</dbReference>
<name>A0A241RNA5_LACPE</name>
<reference evidence="3 6" key="1">
    <citation type="submission" date="2018-03" db="EMBL/GenBank/DDBJ databases">
        <title>Draft Genome Sequences of six Lactobacillus pentosus Strains Isolated from Brines of Traditionally Fermented Spanish-Style Green Table Olives.</title>
        <authorList>
            <person name="Calero-Delgado B."/>
            <person name="Martin-Platero A.M."/>
            <person name="Perez-Pulido A.J."/>
            <person name="Benitez-Cabello A."/>
            <person name="Casimiro-Soriguer C.S."/>
            <person name="Martinez-Bueno M."/>
            <person name="Arroyo-Lopez F.N."/>
            <person name="Rodriguez-Gomez F."/>
            <person name="Bautista-Gallego J."/>
            <person name="Garrido-Fernandez A."/>
            <person name="Jimenez-Diaz R."/>
        </authorList>
    </citation>
    <scope>NUCLEOTIDE SEQUENCE [LARGE SCALE GENOMIC DNA]</scope>
    <source>
        <strain evidence="3 6">IG2</strain>
    </source>
</reference>
<dbReference type="AlphaFoldDB" id="A0A241RNA5"/>
<dbReference type="Proteomes" id="UP000276249">
    <property type="component" value="Unassembled WGS sequence"/>
</dbReference>
<dbReference type="GO" id="GO:0000287">
    <property type="term" value="F:magnesium ion binding"/>
    <property type="evidence" value="ECO:0007669"/>
    <property type="project" value="TreeGrafter"/>
</dbReference>
<dbReference type="Proteomes" id="UP000238378">
    <property type="component" value="Unassembled WGS sequence"/>
</dbReference>
<dbReference type="EMBL" id="RDCJ01000069">
    <property type="protein sequence ID" value="RMW48959.1"/>
    <property type="molecule type" value="Genomic_DNA"/>
</dbReference>
<dbReference type="SFLD" id="SFLDS00003">
    <property type="entry name" value="Haloacid_Dehalogenase"/>
    <property type="match status" value="1"/>
</dbReference>
<organism evidence="5 8">
    <name type="scientific">Lactiplantibacillus pentosus</name>
    <name type="common">Lactobacillus pentosus</name>
    <dbReference type="NCBI Taxonomy" id="1589"/>
    <lineage>
        <taxon>Bacteria</taxon>
        <taxon>Bacillati</taxon>
        <taxon>Bacillota</taxon>
        <taxon>Bacilli</taxon>
        <taxon>Lactobacillales</taxon>
        <taxon>Lactobacillaceae</taxon>
        <taxon>Lactiplantibacillus</taxon>
    </lineage>
</organism>
<dbReference type="NCBIfam" id="NF007806">
    <property type="entry name" value="PRK10513.1"/>
    <property type="match status" value="1"/>
</dbReference>
<dbReference type="GeneID" id="49392824"/>
<dbReference type="EMBL" id="PVOB01000099">
    <property type="protein sequence ID" value="PRO95009.1"/>
    <property type="molecule type" value="Genomic_DNA"/>
</dbReference>
<dbReference type="InterPro" id="IPR036412">
    <property type="entry name" value="HAD-like_sf"/>
</dbReference>
<dbReference type="NCBIfam" id="TIGR00099">
    <property type="entry name" value="Cof-subfamily"/>
    <property type="match status" value="1"/>
</dbReference>
<evidence type="ECO:0000313" key="1">
    <source>
        <dbReference type="EMBL" id="MDF2313404.1"/>
    </source>
</evidence>
<reference evidence="2" key="5">
    <citation type="submission" date="2023-08" db="EMBL/GenBank/DDBJ databases">
        <authorList>
            <person name="Page C.A."/>
            <person name="Perez-Diaz I.M."/>
        </authorList>
    </citation>
    <scope>NUCLEOTIDE SEQUENCE</scope>
    <source>
        <strain evidence="2">1.8.9</strain>
    </source>
</reference>